<dbReference type="EMBL" id="CP040017">
    <property type="protein sequence ID" value="QCP11296.1"/>
    <property type="molecule type" value="Genomic_DNA"/>
</dbReference>
<gene>
    <name evidence="3" type="ORF">FCL38_13410</name>
    <name evidence="2" type="ORF">FHS02_005191</name>
</gene>
<feature type="compositionally biased region" description="Basic and acidic residues" evidence="1">
    <location>
        <begin position="1"/>
        <end position="12"/>
    </location>
</feature>
<evidence type="ECO:0000313" key="4">
    <source>
        <dbReference type="Proteomes" id="UP000298763"/>
    </source>
</evidence>
<evidence type="ECO:0000313" key="3">
    <source>
        <dbReference type="EMBL" id="QCP11296.1"/>
    </source>
</evidence>
<evidence type="ECO:0000313" key="2">
    <source>
        <dbReference type="EMBL" id="MBB3224327.1"/>
    </source>
</evidence>
<dbReference type="Proteomes" id="UP000298763">
    <property type="component" value="Chromosome"/>
</dbReference>
<protein>
    <submittedName>
        <fullName evidence="2">Uncharacterized protein</fullName>
    </submittedName>
</protein>
<proteinExistence type="predicted"/>
<sequence>MTPPDNSRKNNNSEDTFVLVDTEHPGIGNVDLPETEVRRLDKPIPGNRQSADQGSRQSGDHSSRQGGEPPGTEGGAPGPEASSGV</sequence>
<dbReference type="EMBL" id="JACHXS010000012">
    <property type="protein sequence ID" value="MBB3224327.1"/>
    <property type="molecule type" value="Genomic_DNA"/>
</dbReference>
<feature type="region of interest" description="Disordered" evidence="1">
    <location>
        <begin position="1"/>
        <end position="85"/>
    </location>
</feature>
<feature type="compositionally biased region" description="Polar residues" evidence="1">
    <location>
        <begin position="47"/>
        <end position="57"/>
    </location>
</feature>
<feature type="compositionally biased region" description="Gly residues" evidence="1">
    <location>
        <begin position="68"/>
        <end position="77"/>
    </location>
</feature>
<organism evidence="2 5">
    <name type="scientific">Pseudoduganella umbonata</name>
    <dbReference type="NCBI Taxonomy" id="864828"/>
    <lineage>
        <taxon>Bacteria</taxon>
        <taxon>Pseudomonadati</taxon>
        <taxon>Pseudomonadota</taxon>
        <taxon>Betaproteobacteria</taxon>
        <taxon>Burkholderiales</taxon>
        <taxon>Oxalobacteraceae</taxon>
        <taxon>Telluria group</taxon>
        <taxon>Pseudoduganella</taxon>
    </lineage>
</organism>
<dbReference type="AlphaFoldDB" id="A0A4P8HQ83"/>
<accession>A0A4P8HQ83</accession>
<keyword evidence="4" id="KW-1185">Reference proteome</keyword>
<reference evidence="2 5" key="2">
    <citation type="submission" date="2020-08" db="EMBL/GenBank/DDBJ databases">
        <title>Genomic Encyclopedia of Type Strains, Phase III (KMG-III): the genomes of soil and plant-associated and newly described type strains.</title>
        <authorList>
            <person name="Whitman W."/>
        </authorList>
    </citation>
    <scope>NUCLEOTIDE SEQUENCE [LARGE SCALE GENOMIC DNA]</scope>
    <source>
        <strain evidence="2 5">CECT 7753</strain>
    </source>
</reference>
<reference evidence="3 4" key="1">
    <citation type="submission" date="2019-05" db="EMBL/GenBank/DDBJ databases">
        <title>Draft Genome Sequences of Six Type Strains of the Genus Massilia.</title>
        <authorList>
            <person name="Miess H."/>
            <person name="Frediansyhah A."/>
            <person name="Gross H."/>
        </authorList>
    </citation>
    <scope>NUCLEOTIDE SEQUENCE [LARGE SCALE GENOMIC DNA]</scope>
    <source>
        <strain evidence="3 4">DSMZ 26121</strain>
    </source>
</reference>
<evidence type="ECO:0000313" key="5">
    <source>
        <dbReference type="Proteomes" id="UP000584325"/>
    </source>
</evidence>
<name>A0A4P8HQ83_9BURK</name>
<dbReference type="Proteomes" id="UP000584325">
    <property type="component" value="Unassembled WGS sequence"/>
</dbReference>
<dbReference type="OrthoDB" id="8759861at2"/>
<dbReference type="RefSeq" id="WP_137314156.1">
    <property type="nucleotide sequence ID" value="NZ_CP040017.1"/>
</dbReference>
<evidence type="ECO:0000256" key="1">
    <source>
        <dbReference type="SAM" id="MobiDB-lite"/>
    </source>
</evidence>